<evidence type="ECO:0008006" key="4">
    <source>
        <dbReference type="Google" id="ProtNLM"/>
    </source>
</evidence>
<accession>A0A1G9JVM1</accession>
<protein>
    <recommendedName>
        <fullName evidence="4">Secreted protein</fullName>
    </recommendedName>
</protein>
<organism evidence="2 3">
    <name type="scientific">Streptomyces indicus</name>
    <dbReference type="NCBI Taxonomy" id="417292"/>
    <lineage>
        <taxon>Bacteria</taxon>
        <taxon>Bacillati</taxon>
        <taxon>Actinomycetota</taxon>
        <taxon>Actinomycetes</taxon>
        <taxon>Kitasatosporales</taxon>
        <taxon>Streptomycetaceae</taxon>
        <taxon>Streptomyces</taxon>
    </lineage>
</organism>
<reference evidence="2 3" key="1">
    <citation type="submission" date="2016-10" db="EMBL/GenBank/DDBJ databases">
        <authorList>
            <person name="de Groot N.N."/>
        </authorList>
    </citation>
    <scope>NUCLEOTIDE SEQUENCE [LARGE SCALE GENOMIC DNA]</scope>
    <source>
        <strain evidence="2 3">CGMCC 4.5727</strain>
    </source>
</reference>
<gene>
    <name evidence="2" type="ORF">SAMN05421806_1371</name>
</gene>
<sequence>MVRRTRRYGPLLAGLSLLFVLPADASSAPAPASAFESESGVASAKHVAGQQERPFGAECRTSVEGSRVTAYCHNPYPETDHVRLHVECDRWWDIDTDATPVPAGPAMTVRLSGRCWKEVGSAWVTHHPEPGGDRP</sequence>
<proteinExistence type="predicted"/>
<evidence type="ECO:0000313" key="3">
    <source>
        <dbReference type="Proteomes" id="UP000199155"/>
    </source>
</evidence>
<evidence type="ECO:0000256" key="1">
    <source>
        <dbReference type="SAM" id="SignalP"/>
    </source>
</evidence>
<feature type="signal peptide" evidence="1">
    <location>
        <begin position="1"/>
        <end position="25"/>
    </location>
</feature>
<name>A0A1G9JVM1_9ACTN</name>
<dbReference type="AlphaFoldDB" id="A0A1G9JVM1"/>
<feature type="chain" id="PRO_5011518247" description="Secreted protein" evidence="1">
    <location>
        <begin position="26"/>
        <end position="135"/>
    </location>
</feature>
<keyword evidence="3" id="KW-1185">Reference proteome</keyword>
<dbReference type="EMBL" id="FNFF01000037">
    <property type="protein sequence ID" value="SDL41392.1"/>
    <property type="molecule type" value="Genomic_DNA"/>
</dbReference>
<keyword evidence="1" id="KW-0732">Signal</keyword>
<evidence type="ECO:0000313" key="2">
    <source>
        <dbReference type="EMBL" id="SDL41392.1"/>
    </source>
</evidence>
<dbReference type="Proteomes" id="UP000199155">
    <property type="component" value="Unassembled WGS sequence"/>
</dbReference>
<dbReference type="STRING" id="417292.SAMN05421806_1371"/>